<feature type="region of interest" description="Disordered" evidence="15">
    <location>
        <begin position="1"/>
        <end position="29"/>
    </location>
</feature>
<dbReference type="PANTHER" id="PTHR42944:SF1">
    <property type="entry name" value="ADENINE DNA GLYCOSYLASE"/>
    <property type="match status" value="1"/>
</dbReference>
<evidence type="ECO:0000256" key="12">
    <source>
        <dbReference type="ARBA" id="ARBA00023014"/>
    </source>
</evidence>
<dbReference type="Gene3D" id="3.90.79.10">
    <property type="entry name" value="Nucleoside Triphosphate Pyrophosphohydrolase"/>
    <property type="match status" value="1"/>
</dbReference>
<proteinExistence type="inferred from homology"/>
<evidence type="ECO:0000256" key="13">
    <source>
        <dbReference type="ARBA" id="ARBA00023204"/>
    </source>
</evidence>
<dbReference type="Pfam" id="PF14815">
    <property type="entry name" value="NUDIX_4"/>
    <property type="match status" value="1"/>
</dbReference>
<keyword evidence="12" id="KW-0411">Iron-sulfur</keyword>
<dbReference type="CDD" id="cd00056">
    <property type="entry name" value="ENDO3c"/>
    <property type="match status" value="1"/>
</dbReference>
<dbReference type="GO" id="GO:0000701">
    <property type="term" value="F:purine-specific mismatch base pair DNA N-glycosylase activity"/>
    <property type="evidence" value="ECO:0007669"/>
    <property type="project" value="UniProtKB-EC"/>
</dbReference>
<keyword evidence="10" id="KW-0378">Hydrolase</keyword>
<keyword evidence="11" id="KW-0408">Iron</keyword>
<comment type="similarity">
    <text evidence="4">Belongs to the Nth/MutY family.</text>
</comment>
<evidence type="ECO:0000256" key="4">
    <source>
        <dbReference type="ARBA" id="ARBA00008343"/>
    </source>
</evidence>
<evidence type="ECO:0000256" key="6">
    <source>
        <dbReference type="ARBA" id="ARBA00022023"/>
    </source>
</evidence>
<evidence type="ECO:0000313" key="18">
    <source>
        <dbReference type="Proteomes" id="UP000011885"/>
    </source>
</evidence>
<comment type="function">
    <text evidence="3">Adenine glycosylase active on G-A mispairs. MutY also corrects error-prone DNA synthesis past GO lesions which are due to the oxidatively damaged form of guanine: 7,8-dihydro-8-oxoguanine (8-oxo-dGTP).</text>
</comment>
<feature type="domain" description="HhH-GPD" evidence="16">
    <location>
        <begin position="72"/>
        <end position="231"/>
    </location>
</feature>
<dbReference type="EC" id="3.2.2.31" evidence="5"/>
<dbReference type="InterPro" id="IPR029119">
    <property type="entry name" value="MutY_C"/>
</dbReference>
<dbReference type="NCBIfam" id="TIGR01084">
    <property type="entry name" value="mutY"/>
    <property type="match status" value="1"/>
</dbReference>
<evidence type="ECO:0000256" key="2">
    <source>
        <dbReference type="ARBA" id="ARBA00001966"/>
    </source>
</evidence>
<dbReference type="GO" id="GO:0035485">
    <property type="term" value="F:adenine/guanine mispair binding"/>
    <property type="evidence" value="ECO:0007669"/>
    <property type="project" value="TreeGrafter"/>
</dbReference>
<evidence type="ECO:0000256" key="5">
    <source>
        <dbReference type="ARBA" id="ARBA00012045"/>
    </source>
</evidence>
<evidence type="ECO:0000259" key="16">
    <source>
        <dbReference type="SMART" id="SM00478"/>
    </source>
</evidence>
<accession>M5TZL9</accession>
<gene>
    <name evidence="17" type="ORF">RSSM_04074</name>
</gene>
<reference evidence="17 18" key="1">
    <citation type="journal article" date="2013" name="Mar. Genomics">
        <title>Expression of sulfatases in Rhodopirellula baltica and the diversity of sulfatases in the genus Rhodopirellula.</title>
        <authorList>
            <person name="Wegner C.E."/>
            <person name="Richter-Heitmann T."/>
            <person name="Klindworth A."/>
            <person name="Klockow C."/>
            <person name="Richter M."/>
            <person name="Achstetter T."/>
            <person name="Glockner F.O."/>
            <person name="Harder J."/>
        </authorList>
    </citation>
    <scope>NUCLEOTIDE SEQUENCE [LARGE SCALE GENOMIC DNA]</scope>
    <source>
        <strain evidence="17 18">SM41</strain>
    </source>
</reference>
<dbReference type="SMART" id="SM00525">
    <property type="entry name" value="FES"/>
    <property type="match status" value="1"/>
</dbReference>
<comment type="catalytic activity">
    <reaction evidence="1">
        <text>Hydrolyzes free adenine bases from 7,8-dihydro-8-oxoguanine:adenine mismatched double-stranded DNA, leaving an apurinic site.</text>
        <dbReference type="EC" id="3.2.2.31"/>
    </reaction>
</comment>
<dbReference type="Proteomes" id="UP000011885">
    <property type="component" value="Unassembled WGS sequence"/>
</dbReference>
<evidence type="ECO:0000256" key="11">
    <source>
        <dbReference type="ARBA" id="ARBA00023004"/>
    </source>
</evidence>
<keyword evidence="7" id="KW-0004">4Fe-4S</keyword>
<evidence type="ECO:0000256" key="9">
    <source>
        <dbReference type="ARBA" id="ARBA00022763"/>
    </source>
</evidence>
<dbReference type="GO" id="GO:0051539">
    <property type="term" value="F:4 iron, 4 sulfur cluster binding"/>
    <property type="evidence" value="ECO:0007669"/>
    <property type="project" value="UniProtKB-KW"/>
</dbReference>
<dbReference type="Gene3D" id="1.10.340.30">
    <property type="entry name" value="Hypothetical protein, domain 2"/>
    <property type="match status" value="1"/>
</dbReference>
<dbReference type="InterPro" id="IPR003265">
    <property type="entry name" value="HhH-GPD_domain"/>
</dbReference>
<sequence length="403" mass="45781">MSGPAAKKKRKPGGVNETDDRDAAATGQTELPDARWRSLVRKRLLDWFAEHARDMPWRREPTPYRVWVSEIMCQQTQVATVIPYFLRFVERYPDATALAAADESKLMRMWEGLGYYRRARSMHAAAQKIVEEHDGEFPMQYRDALALPGIGRYTAGAILSISSNQSLPILEGNTIRVFSRLIGMRDCVDEKKSVDTLWQFSEQLLPPRFAPDDRSRGPASLNQAAMELGALVCTPRDPKCLVCPVSDRCQARAAGLENEIPTKTQKIRYEARSEFAALITDAKGRWLVRQIPAGNRFAGMWDFPKAGPPDAGDVQQFQSWLSDQIDPKVRVEEQVKTMKHAVTKYRITLHVHRAVRPGKVRKLPQPWAWKTAEQLHHLPMSTTGRRLLDWVEKSGAILERVGR</sequence>
<evidence type="ECO:0000313" key="17">
    <source>
        <dbReference type="EMBL" id="EMI54479.1"/>
    </source>
</evidence>
<comment type="cofactor">
    <cofactor evidence="2">
        <name>[4Fe-4S] cluster</name>
        <dbReference type="ChEBI" id="CHEBI:49883"/>
    </cofactor>
</comment>
<keyword evidence="14" id="KW-0326">Glycosidase</keyword>
<evidence type="ECO:0000256" key="1">
    <source>
        <dbReference type="ARBA" id="ARBA00000843"/>
    </source>
</evidence>
<keyword evidence="9" id="KW-0227">DNA damage</keyword>
<dbReference type="InterPro" id="IPR044298">
    <property type="entry name" value="MIG/MutY"/>
</dbReference>
<dbReference type="RefSeq" id="WP_008682136.1">
    <property type="nucleotide sequence ID" value="NZ_ANOH01000275.1"/>
</dbReference>
<dbReference type="Pfam" id="PF10576">
    <property type="entry name" value="EndIII_4Fe-2S"/>
    <property type="match status" value="1"/>
</dbReference>
<dbReference type="GO" id="GO:0006298">
    <property type="term" value="P:mismatch repair"/>
    <property type="evidence" value="ECO:0007669"/>
    <property type="project" value="TreeGrafter"/>
</dbReference>
<dbReference type="PANTHER" id="PTHR42944">
    <property type="entry name" value="ADENINE DNA GLYCOSYLASE"/>
    <property type="match status" value="1"/>
</dbReference>
<dbReference type="GO" id="GO:0006284">
    <property type="term" value="P:base-excision repair"/>
    <property type="evidence" value="ECO:0007669"/>
    <property type="project" value="InterPro"/>
</dbReference>
<keyword evidence="18" id="KW-1185">Reference proteome</keyword>
<dbReference type="GO" id="GO:0032357">
    <property type="term" value="F:oxidized purine DNA binding"/>
    <property type="evidence" value="ECO:0007669"/>
    <property type="project" value="TreeGrafter"/>
</dbReference>
<dbReference type="PATRIC" id="fig|1263870.3.peg.4314"/>
<dbReference type="SMART" id="SM00478">
    <property type="entry name" value="ENDO3c"/>
    <property type="match status" value="1"/>
</dbReference>
<dbReference type="InterPro" id="IPR003651">
    <property type="entry name" value="Endonuclease3_FeS-loop_motif"/>
</dbReference>
<evidence type="ECO:0000256" key="10">
    <source>
        <dbReference type="ARBA" id="ARBA00022801"/>
    </source>
</evidence>
<evidence type="ECO:0000256" key="15">
    <source>
        <dbReference type="SAM" id="MobiDB-lite"/>
    </source>
</evidence>
<dbReference type="InterPro" id="IPR005760">
    <property type="entry name" value="A/G_AdeGlyc_MutY"/>
</dbReference>
<dbReference type="Gene3D" id="1.10.1670.10">
    <property type="entry name" value="Helix-hairpin-Helix base-excision DNA repair enzymes (C-terminal)"/>
    <property type="match status" value="1"/>
</dbReference>
<evidence type="ECO:0000256" key="7">
    <source>
        <dbReference type="ARBA" id="ARBA00022485"/>
    </source>
</evidence>
<name>M5TZL9_9BACT</name>
<dbReference type="InterPro" id="IPR011257">
    <property type="entry name" value="DNA_glycosylase"/>
</dbReference>
<dbReference type="SUPFAM" id="SSF55811">
    <property type="entry name" value="Nudix"/>
    <property type="match status" value="1"/>
</dbReference>
<dbReference type="GO" id="GO:0034039">
    <property type="term" value="F:8-oxo-7,8-dihydroguanine DNA N-glycosylase activity"/>
    <property type="evidence" value="ECO:0007669"/>
    <property type="project" value="TreeGrafter"/>
</dbReference>
<dbReference type="InterPro" id="IPR023170">
    <property type="entry name" value="HhH_base_excis_C"/>
</dbReference>
<dbReference type="EMBL" id="ANOH01000275">
    <property type="protein sequence ID" value="EMI54479.1"/>
    <property type="molecule type" value="Genomic_DNA"/>
</dbReference>
<keyword evidence="8" id="KW-0479">Metal-binding</keyword>
<comment type="caution">
    <text evidence="17">The sequence shown here is derived from an EMBL/GenBank/DDBJ whole genome shotgun (WGS) entry which is preliminary data.</text>
</comment>
<dbReference type="InterPro" id="IPR015797">
    <property type="entry name" value="NUDIX_hydrolase-like_dom_sf"/>
</dbReference>
<keyword evidence="13" id="KW-0234">DNA repair</keyword>
<dbReference type="GO" id="GO:0046872">
    <property type="term" value="F:metal ion binding"/>
    <property type="evidence" value="ECO:0007669"/>
    <property type="project" value="UniProtKB-KW"/>
</dbReference>
<dbReference type="AlphaFoldDB" id="M5TZL9"/>
<organism evidence="17 18">
    <name type="scientific">Rhodopirellula sallentina SM41</name>
    <dbReference type="NCBI Taxonomy" id="1263870"/>
    <lineage>
        <taxon>Bacteria</taxon>
        <taxon>Pseudomonadati</taxon>
        <taxon>Planctomycetota</taxon>
        <taxon>Planctomycetia</taxon>
        <taxon>Pirellulales</taxon>
        <taxon>Pirellulaceae</taxon>
        <taxon>Rhodopirellula</taxon>
    </lineage>
</organism>
<evidence type="ECO:0000256" key="14">
    <source>
        <dbReference type="ARBA" id="ARBA00023295"/>
    </source>
</evidence>
<evidence type="ECO:0000256" key="8">
    <source>
        <dbReference type="ARBA" id="ARBA00022723"/>
    </source>
</evidence>
<dbReference type="SUPFAM" id="SSF48150">
    <property type="entry name" value="DNA-glycosylase"/>
    <property type="match status" value="1"/>
</dbReference>
<feature type="compositionally biased region" description="Basic residues" evidence="15">
    <location>
        <begin position="1"/>
        <end position="12"/>
    </location>
</feature>
<dbReference type="Pfam" id="PF00730">
    <property type="entry name" value="HhH-GPD"/>
    <property type="match status" value="1"/>
</dbReference>
<evidence type="ECO:0000256" key="3">
    <source>
        <dbReference type="ARBA" id="ARBA00002933"/>
    </source>
</evidence>
<dbReference type="FunFam" id="1.10.340.30:FF:000002">
    <property type="entry name" value="Adenine DNA glycosylase"/>
    <property type="match status" value="1"/>
</dbReference>
<protein>
    <recommendedName>
        <fullName evidence="6">Adenine DNA glycosylase</fullName>
        <ecNumber evidence="5">3.2.2.31</ecNumber>
    </recommendedName>
</protein>